<dbReference type="Pfam" id="PF08241">
    <property type="entry name" value="Methyltransf_11"/>
    <property type="match status" value="1"/>
</dbReference>
<dbReference type="PANTHER" id="PTHR43675:SF30">
    <property type="entry name" value="CYCLOPROPANE-FATTY-ACYL-PHOSPHOLIPID SYNTHASE"/>
    <property type="match status" value="1"/>
</dbReference>
<dbReference type="InterPro" id="IPR029063">
    <property type="entry name" value="SAM-dependent_MTases_sf"/>
</dbReference>
<dbReference type="Proteomes" id="UP000076878">
    <property type="component" value="Unassembled WGS sequence"/>
</dbReference>
<keyword evidence="5" id="KW-1185">Reference proteome</keyword>
<evidence type="ECO:0000259" key="1">
    <source>
        <dbReference type="Pfam" id="PF08241"/>
    </source>
</evidence>
<dbReference type="RefSeq" id="WP_068623283.1">
    <property type="nucleotide sequence ID" value="NZ_FJNB01000014.1"/>
</dbReference>
<dbReference type="EMBL" id="FJNB01000014">
    <property type="protein sequence ID" value="CZR02438.1"/>
    <property type="molecule type" value="Genomic_DNA"/>
</dbReference>
<dbReference type="GO" id="GO:0032259">
    <property type="term" value="P:methylation"/>
    <property type="evidence" value="ECO:0007669"/>
    <property type="project" value="UniProtKB-KW"/>
</dbReference>
<organism evidence="2 4">
    <name type="scientific">Trichococcus ilyis</name>
    <dbReference type="NCBI Taxonomy" id="640938"/>
    <lineage>
        <taxon>Bacteria</taxon>
        <taxon>Bacillati</taxon>
        <taxon>Bacillota</taxon>
        <taxon>Bacilli</taxon>
        <taxon>Lactobacillales</taxon>
        <taxon>Carnobacteriaceae</taxon>
        <taxon>Trichococcus</taxon>
    </lineage>
</organism>
<dbReference type="EMBL" id="FNYT01000021">
    <property type="protein sequence ID" value="SEJ65756.1"/>
    <property type="molecule type" value="Genomic_DNA"/>
</dbReference>
<accession>A0A143YZ46</accession>
<evidence type="ECO:0000313" key="4">
    <source>
        <dbReference type="Proteomes" id="UP000076878"/>
    </source>
</evidence>
<reference evidence="2 4" key="1">
    <citation type="submission" date="2016-02" db="EMBL/GenBank/DDBJ databases">
        <authorList>
            <person name="Wen L."/>
            <person name="He K."/>
            <person name="Yang H."/>
        </authorList>
    </citation>
    <scope>NUCLEOTIDE SEQUENCE [LARGE SCALE GENOMIC DNA]</scope>
    <source>
        <strain evidence="2">Trichococcus_R210</strain>
    </source>
</reference>
<dbReference type="CDD" id="cd02440">
    <property type="entry name" value="AdoMet_MTases"/>
    <property type="match status" value="1"/>
</dbReference>
<proteinExistence type="predicted"/>
<keyword evidence="2" id="KW-0489">Methyltransferase</keyword>
<dbReference type="OrthoDB" id="9772751at2"/>
<evidence type="ECO:0000313" key="5">
    <source>
        <dbReference type="Proteomes" id="UP000199280"/>
    </source>
</evidence>
<evidence type="ECO:0000313" key="3">
    <source>
        <dbReference type="EMBL" id="SEJ65756.1"/>
    </source>
</evidence>
<protein>
    <submittedName>
        <fullName evidence="3">Methyltransferase domain-containing protein</fullName>
    </submittedName>
    <submittedName>
        <fullName evidence="2">S-adenosyl-l-methionine-dependent methyltransferase</fullName>
    </submittedName>
</protein>
<dbReference type="SUPFAM" id="SSF53335">
    <property type="entry name" value="S-adenosyl-L-methionine-dependent methyltransferases"/>
    <property type="match status" value="1"/>
</dbReference>
<sequence>METLDLIIDFHKNNPRQGPGSQQSTIKALQFLPQLTPQSHLLDIGCGTGAQTMVLSEQTPAHITAIDSSKEFLALLKQKVLQQGIANRVTVKEMDMEKLAFAPESLDVIWAEGAIYNIGFSRGIREWRSLLKKDGYLVVSEISWLTPDRPQLVDKYWTDVYPEMGTIAEKTAQIEEAGYIPIAHFVLPESDWTSHYFHYYETNEAAFLERHGHSEDAQALVEENRQEMKHFKKYSAYYNYVFYIMQKRETK</sequence>
<dbReference type="STRING" id="640938.TR210_1901"/>
<name>A0A143YZ46_9LACT</name>
<evidence type="ECO:0000313" key="2">
    <source>
        <dbReference type="EMBL" id="CZR02438.1"/>
    </source>
</evidence>
<dbReference type="AlphaFoldDB" id="A0A143YZ46"/>
<dbReference type="InterPro" id="IPR026669">
    <property type="entry name" value="Arsenite_MeTrfase-like"/>
</dbReference>
<gene>
    <name evidence="3" type="ORF">SAMN05216375_1211</name>
    <name evidence="2" type="ORF">TR210_1901</name>
</gene>
<keyword evidence="2" id="KW-0808">Transferase</keyword>
<reference evidence="3 5" key="2">
    <citation type="submission" date="2016-10" db="EMBL/GenBank/DDBJ databases">
        <authorList>
            <person name="Varghese N."/>
            <person name="Submissions S."/>
        </authorList>
    </citation>
    <scope>NUCLEOTIDE SEQUENCE [LARGE SCALE GENOMIC DNA]</scope>
    <source>
        <strain evidence="3 5">DSM 22150</strain>
    </source>
</reference>
<dbReference type="Proteomes" id="UP000199280">
    <property type="component" value="Unassembled WGS sequence"/>
</dbReference>
<dbReference type="GO" id="GO:0008757">
    <property type="term" value="F:S-adenosylmethionine-dependent methyltransferase activity"/>
    <property type="evidence" value="ECO:0007669"/>
    <property type="project" value="InterPro"/>
</dbReference>
<dbReference type="Gene3D" id="3.40.50.150">
    <property type="entry name" value="Vaccinia Virus protein VP39"/>
    <property type="match status" value="1"/>
</dbReference>
<dbReference type="PANTHER" id="PTHR43675">
    <property type="entry name" value="ARSENITE METHYLTRANSFERASE"/>
    <property type="match status" value="1"/>
</dbReference>
<feature type="domain" description="Methyltransferase type 11" evidence="1">
    <location>
        <begin position="42"/>
        <end position="139"/>
    </location>
</feature>
<dbReference type="InterPro" id="IPR013216">
    <property type="entry name" value="Methyltransf_11"/>
</dbReference>